<dbReference type="Pfam" id="PF03976">
    <property type="entry name" value="PPK2"/>
    <property type="match status" value="1"/>
</dbReference>
<keyword evidence="2" id="KW-0418">Kinase</keyword>
<dbReference type="InterPro" id="IPR027417">
    <property type="entry name" value="P-loop_NTPase"/>
</dbReference>
<dbReference type="InterPro" id="IPR022300">
    <property type="entry name" value="PPK2-rel_1"/>
</dbReference>
<dbReference type="PATRIC" id="fig|1423803.3.peg.1549"/>
<dbReference type="Proteomes" id="UP000051589">
    <property type="component" value="Unassembled WGS sequence"/>
</dbReference>
<dbReference type="InterPro" id="IPR016898">
    <property type="entry name" value="Polyphosphate_phosphotransfera"/>
</dbReference>
<dbReference type="InterPro" id="IPR022488">
    <property type="entry name" value="PPK2-related"/>
</dbReference>
<organism evidence="4 5">
    <name type="scientific">Levilactobacillus senmaizukei DSM 21775 = NBRC 103853</name>
    <dbReference type="NCBI Taxonomy" id="1423803"/>
    <lineage>
        <taxon>Bacteria</taxon>
        <taxon>Bacillati</taxon>
        <taxon>Bacillota</taxon>
        <taxon>Bacilli</taxon>
        <taxon>Lactobacillales</taxon>
        <taxon>Lactobacillaceae</taxon>
        <taxon>Levilactobacillus</taxon>
    </lineage>
</organism>
<dbReference type="NCBIfam" id="TIGR03709">
    <property type="entry name" value="PPK2_rel_1"/>
    <property type="match status" value="1"/>
</dbReference>
<dbReference type="Gene3D" id="3.40.50.300">
    <property type="entry name" value="P-loop containing nucleotide triphosphate hydrolases"/>
    <property type="match status" value="1"/>
</dbReference>
<keyword evidence="5" id="KW-1185">Reference proteome</keyword>
<dbReference type="AlphaFoldDB" id="A0A0R2DFG4"/>
<sequence length="296" mass="34199">MIGMSTEASYRYTGETDIDLSQLATQVGRVPEQAIIENALQANGVKLADLQGRLYSEKQTGVIIILQGMDTAGKDGLIRHVFTGLNPSGTSVVSFKQPTQVQLDHDFLWRINEALPERGGIRVFNRSQYEDVLISRVHPEMLLHQNLPGVNDLTDVDEAFFQKRYHDLRHFEKYLRHQGFVTIKFFLHLSKEEQTRRFERRIQIPSKNWKFSPSDMQERAFWNDYQTAYQQMLENTATKKNPWYLIPADDKGIARLIVSNILVKRLKDLNPQYPAVSDDERQHLNAILKDLKSGKL</sequence>
<evidence type="ECO:0000256" key="1">
    <source>
        <dbReference type="ARBA" id="ARBA00022679"/>
    </source>
</evidence>
<accession>A0A0R2DFG4</accession>
<dbReference type="GO" id="GO:0006797">
    <property type="term" value="P:polyphosphate metabolic process"/>
    <property type="evidence" value="ECO:0007669"/>
    <property type="project" value="InterPro"/>
</dbReference>
<gene>
    <name evidence="4" type="ORF">FD13_GL001504</name>
</gene>
<evidence type="ECO:0000313" key="5">
    <source>
        <dbReference type="Proteomes" id="UP000051589"/>
    </source>
</evidence>
<comment type="caution">
    <text evidence="4">The sequence shown here is derived from an EMBL/GenBank/DDBJ whole genome shotgun (WGS) entry which is preliminary data.</text>
</comment>
<keyword evidence="1" id="KW-0808">Transferase</keyword>
<dbReference type="SUPFAM" id="SSF52540">
    <property type="entry name" value="P-loop containing nucleoside triphosphate hydrolases"/>
    <property type="match status" value="1"/>
</dbReference>
<dbReference type="PIRSF" id="PIRSF028756">
    <property type="entry name" value="PPK2_prd"/>
    <property type="match status" value="1"/>
</dbReference>
<protein>
    <recommendedName>
        <fullName evidence="3">Polyphosphate kinase-2-related domain-containing protein</fullName>
    </recommendedName>
</protein>
<dbReference type="PANTHER" id="PTHR34383:SF3">
    <property type="entry name" value="POLYPHOSPHATE:AMP PHOSPHOTRANSFERASE"/>
    <property type="match status" value="1"/>
</dbReference>
<name>A0A0R2DFG4_9LACO</name>
<evidence type="ECO:0000313" key="4">
    <source>
        <dbReference type="EMBL" id="KRN02785.1"/>
    </source>
</evidence>
<evidence type="ECO:0000259" key="3">
    <source>
        <dbReference type="Pfam" id="PF03976"/>
    </source>
</evidence>
<dbReference type="EMBL" id="AYZH01000004">
    <property type="protein sequence ID" value="KRN02785.1"/>
    <property type="molecule type" value="Genomic_DNA"/>
</dbReference>
<dbReference type="STRING" id="1423803.FD13_GL001504"/>
<proteinExistence type="predicted"/>
<feature type="domain" description="Polyphosphate kinase-2-related" evidence="3">
    <location>
        <begin position="37"/>
        <end position="271"/>
    </location>
</feature>
<reference evidence="4 5" key="1">
    <citation type="journal article" date="2015" name="Genome Announc.">
        <title>Expanding the biotechnology potential of lactobacilli through comparative genomics of 213 strains and associated genera.</title>
        <authorList>
            <person name="Sun Z."/>
            <person name="Harris H.M."/>
            <person name="McCann A."/>
            <person name="Guo C."/>
            <person name="Argimon S."/>
            <person name="Zhang W."/>
            <person name="Yang X."/>
            <person name="Jeffery I.B."/>
            <person name="Cooney J.C."/>
            <person name="Kagawa T.F."/>
            <person name="Liu W."/>
            <person name="Song Y."/>
            <person name="Salvetti E."/>
            <person name="Wrobel A."/>
            <person name="Rasinkangas P."/>
            <person name="Parkhill J."/>
            <person name="Rea M.C."/>
            <person name="O'Sullivan O."/>
            <person name="Ritari J."/>
            <person name="Douillard F.P."/>
            <person name="Paul Ross R."/>
            <person name="Yang R."/>
            <person name="Briner A.E."/>
            <person name="Felis G.E."/>
            <person name="de Vos W.M."/>
            <person name="Barrangou R."/>
            <person name="Klaenhammer T.R."/>
            <person name="Caufield P.W."/>
            <person name="Cui Y."/>
            <person name="Zhang H."/>
            <person name="O'Toole P.W."/>
        </authorList>
    </citation>
    <scope>NUCLEOTIDE SEQUENCE [LARGE SCALE GENOMIC DNA]</scope>
    <source>
        <strain evidence="4 5">DSM 21775</strain>
    </source>
</reference>
<dbReference type="GO" id="GO:0008976">
    <property type="term" value="F:polyphosphate kinase activity"/>
    <property type="evidence" value="ECO:0007669"/>
    <property type="project" value="InterPro"/>
</dbReference>
<evidence type="ECO:0000256" key="2">
    <source>
        <dbReference type="ARBA" id="ARBA00022777"/>
    </source>
</evidence>
<dbReference type="PANTHER" id="PTHR34383">
    <property type="entry name" value="POLYPHOSPHATE:AMP PHOSPHOTRANSFERASE-RELATED"/>
    <property type="match status" value="1"/>
</dbReference>